<evidence type="ECO:0000313" key="9">
    <source>
        <dbReference type="EMBL" id="MBF4693355.1"/>
    </source>
</evidence>
<evidence type="ECO:0000256" key="8">
    <source>
        <dbReference type="SAM" id="Phobius"/>
    </source>
</evidence>
<keyword evidence="7 8" id="KW-0472">Membrane</keyword>
<keyword evidence="4 8" id="KW-0812">Transmembrane</keyword>
<feature type="transmembrane region" description="Helical" evidence="8">
    <location>
        <begin position="106"/>
        <end position="128"/>
    </location>
</feature>
<name>A0ABR9ZSC1_9FIRM</name>
<evidence type="ECO:0000256" key="2">
    <source>
        <dbReference type="ARBA" id="ARBA00022654"/>
    </source>
</evidence>
<feature type="transmembrane region" description="Helical" evidence="8">
    <location>
        <begin position="140"/>
        <end position="156"/>
    </location>
</feature>
<keyword evidence="6 8" id="KW-1133">Transmembrane helix</keyword>
<dbReference type="RefSeq" id="WP_194701592.1">
    <property type="nucleotide sequence ID" value="NZ_JADKNH010000005.1"/>
</dbReference>
<evidence type="ECO:0000256" key="6">
    <source>
        <dbReference type="ARBA" id="ARBA00022989"/>
    </source>
</evidence>
<protein>
    <submittedName>
        <fullName evidence="9">Accessory gene regulator B family protein</fullName>
    </submittedName>
</protein>
<keyword evidence="3" id="KW-0645">Protease</keyword>
<reference evidence="9 10" key="1">
    <citation type="submission" date="2020-11" db="EMBL/GenBank/DDBJ databases">
        <title>Fusibacter basophilias sp. nov.</title>
        <authorList>
            <person name="Qiu D."/>
        </authorList>
    </citation>
    <scope>NUCLEOTIDE SEQUENCE [LARGE SCALE GENOMIC DNA]</scope>
    <source>
        <strain evidence="9 10">Q10-2</strain>
    </source>
</reference>
<keyword evidence="2" id="KW-0673">Quorum sensing</keyword>
<evidence type="ECO:0000256" key="3">
    <source>
        <dbReference type="ARBA" id="ARBA00022670"/>
    </source>
</evidence>
<evidence type="ECO:0000256" key="5">
    <source>
        <dbReference type="ARBA" id="ARBA00022801"/>
    </source>
</evidence>
<dbReference type="InterPro" id="IPR006741">
    <property type="entry name" value="AgrB"/>
</dbReference>
<gene>
    <name evidence="9" type="ORF">ISU02_09500</name>
</gene>
<keyword evidence="1" id="KW-1003">Cell membrane</keyword>
<feature type="transmembrane region" description="Helical" evidence="8">
    <location>
        <begin position="42"/>
        <end position="67"/>
    </location>
</feature>
<dbReference type="SMART" id="SM00793">
    <property type="entry name" value="AgrB"/>
    <property type="match status" value="1"/>
</dbReference>
<dbReference type="Pfam" id="PF04647">
    <property type="entry name" value="AgrB"/>
    <property type="match status" value="1"/>
</dbReference>
<evidence type="ECO:0000256" key="7">
    <source>
        <dbReference type="ARBA" id="ARBA00023136"/>
    </source>
</evidence>
<evidence type="ECO:0000256" key="1">
    <source>
        <dbReference type="ARBA" id="ARBA00022475"/>
    </source>
</evidence>
<evidence type="ECO:0000313" key="10">
    <source>
        <dbReference type="Proteomes" id="UP000614200"/>
    </source>
</evidence>
<comment type="caution">
    <text evidence="9">The sequence shown here is derived from an EMBL/GenBank/DDBJ whole genome shotgun (WGS) entry which is preliminary data.</text>
</comment>
<organism evidence="9 10">
    <name type="scientific">Fusibacter ferrireducens</name>
    <dbReference type="NCBI Taxonomy" id="2785058"/>
    <lineage>
        <taxon>Bacteria</taxon>
        <taxon>Bacillati</taxon>
        <taxon>Bacillota</taxon>
        <taxon>Clostridia</taxon>
        <taxon>Eubacteriales</taxon>
        <taxon>Eubacteriales Family XII. Incertae Sedis</taxon>
        <taxon>Fusibacter</taxon>
    </lineage>
</organism>
<dbReference type="Proteomes" id="UP000614200">
    <property type="component" value="Unassembled WGS sequence"/>
</dbReference>
<accession>A0ABR9ZSC1</accession>
<keyword evidence="10" id="KW-1185">Reference proteome</keyword>
<proteinExistence type="predicted"/>
<dbReference type="EMBL" id="JADKNH010000005">
    <property type="protein sequence ID" value="MBF4693355.1"/>
    <property type="molecule type" value="Genomic_DNA"/>
</dbReference>
<sequence>MIQRLSTSICVKLDTLYAFSPLEVAKLNYILTLLISELSKLIILWIGFRILGGLESAVLSILTLAMIRTFTGGLHFNQYYKCLMFTFGFLMSVCLLSKLIQLHTFTILLMLLFNIIVIRRFAPITSLFRPPFQSNKKRTFQITAILIVIFHALLLFKFNHSIYSINANWVITLNSLQLIMAKQLYKSPL</sequence>
<keyword evidence="5" id="KW-0378">Hydrolase</keyword>
<evidence type="ECO:0000256" key="4">
    <source>
        <dbReference type="ARBA" id="ARBA00022692"/>
    </source>
</evidence>